<feature type="compositionally biased region" description="Basic and acidic residues" evidence="1">
    <location>
        <begin position="39"/>
        <end position="68"/>
    </location>
</feature>
<evidence type="ECO:0000313" key="3">
    <source>
        <dbReference type="Proteomes" id="UP000828390"/>
    </source>
</evidence>
<comment type="caution">
    <text evidence="2">The sequence shown here is derived from an EMBL/GenBank/DDBJ whole genome shotgun (WGS) entry which is preliminary data.</text>
</comment>
<dbReference type="EMBL" id="JAIWYP010000003">
    <property type="protein sequence ID" value="KAH3845169.1"/>
    <property type="molecule type" value="Genomic_DNA"/>
</dbReference>
<evidence type="ECO:0000313" key="2">
    <source>
        <dbReference type="EMBL" id="KAH3845169.1"/>
    </source>
</evidence>
<protein>
    <submittedName>
        <fullName evidence="2">Uncharacterized protein</fullName>
    </submittedName>
</protein>
<feature type="region of interest" description="Disordered" evidence="1">
    <location>
        <begin position="91"/>
        <end position="124"/>
    </location>
</feature>
<reference evidence="2" key="1">
    <citation type="journal article" date="2019" name="bioRxiv">
        <title>The Genome of the Zebra Mussel, Dreissena polymorpha: A Resource for Invasive Species Research.</title>
        <authorList>
            <person name="McCartney M.A."/>
            <person name="Auch B."/>
            <person name="Kono T."/>
            <person name="Mallez S."/>
            <person name="Zhang Y."/>
            <person name="Obille A."/>
            <person name="Becker A."/>
            <person name="Abrahante J.E."/>
            <person name="Garbe J."/>
            <person name="Badalamenti J.P."/>
            <person name="Herman A."/>
            <person name="Mangelson H."/>
            <person name="Liachko I."/>
            <person name="Sullivan S."/>
            <person name="Sone E.D."/>
            <person name="Koren S."/>
            <person name="Silverstein K.A.T."/>
            <person name="Beckman K.B."/>
            <person name="Gohl D.M."/>
        </authorList>
    </citation>
    <scope>NUCLEOTIDE SEQUENCE</scope>
    <source>
        <strain evidence="2">Duluth1</strain>
        <tissue evidence="2">Whole animal</tissue>
    </source>
</reference>
<feature type="compositionally biased region" description="Basic and acidic residues" evidence="1">
    <location>
        <begin position="16"/>
        <end position="32"/>
    </location>
</feature>
<proteinExistence type="predicted"/>
<dbReference type="AlphaFoldDB" id="A0A9D4KT02"/>
<keyword evidence="3" id="KW-1185">Reference proteome</keyword>
<evidence type="ECO:0000256" key="1">
    <source>
        <dbReference type="SAM" id="MobiDB-lite"/>
    </source>
</evidence>
<feature type="region of interest" description="Disordered" evidence="1">
    <location>
        <begin position="16"/>
        <end position="75"/>
    </location>
</feature>
<name>A0A9D4KT02_DREPO</name>
<organism evidence="2 3">
    <name type="scientific">Dreissena polymorpha</name>
    <name type="common">Zebra mussel</name>
    <name type="synonym">Mytilus polymorpha</name>
    <dbReference type="NCBI Taxonomy" id="45954"/>
    <lineage>
        <taxon>Eukaryota</taxon>
        <taxon>Metazoa</taxon>
        <taxon>Spiralia</taxon>
        <taxon>Lophotrochozoa</taxon>
        <taxon>Mollusca</taxon>
        <taxon>Bivalvia</taxon>
        <taxon>Autobranchia</taxon>
        <taxon>Heteroconchia</taxon>
        <taxon>Euheterodonta</taxon>
        <taxon>Imparidentia</taxon>
        <taxon>Neoheterodontei</taxon>
        <taxon>Myida</taxon>
        <taxon>Dreissenoidea</taxon>
        <taxon>Dreissenidae</taxon>
        <taxon>Dreissena</taxon>
    </lineage>
</organism>
<accession>A0A9D4KT02</accession>
<sequence>MFSRDRILVNLALKKQSEPHFNTDDSRSERRSFTIQGPKNEERESTSDEKDKLTEIDKSTSETNETRNEPISIETKLGNDDEMLIATKLDIKNNNHLSDNDEPSDISFDNDVADPASKDPDPRS</sequence>
<reference evidence="2" key="2">
    <citation type="submission" date="2020-11" db="EMBL/GenBank/DDBJ databases">
        <authorList>
            <person name="McCartney M.A."/>
            <person name="Auch B."/>
            <person name="Kono T."/>
            <person name="Mallez S."/>
            <person name="Becker A."/>
            <person name="Gohl D.M."/>
            <person name="Silverstein K.A.T."/>
            <person name="Koren S."/>
            <person name="Bechman K.B."/>
            <person name="Herman A."/>
            <person name="Abrahante J.E."/>
            <person name="Garbe J."/>
        </authorList>
    </citation>
    <scope>NUCLEOTIDE SEQUENCE</scope>
    <source>
        <strain evidence="2">Duluth1</strain>
        <tissue evidence="2">Whole animal</tissue>
    </source>
</reference>
<dbReference type="Proteomes" id="UP000828390">
    <property type="component" value="Unassembled WGS sequence"/>
</dbReference>
<gene>
    <name evidence="2" type="ORF">DPMN_087443</name>
</gene>